<evidence type="ECO:0000313" key="1">
    <source>
        <dbReference type="EMBL" id="KIW72893.1"/>
    </source>
</evidence>
<proteinExistence type="predicted"/>
<sequence length="828" mass="95967">MRLLCGPLARCPKTRRHLLCASPLRWRVHQSPANLSTMQDSTPSQIYRRTKTRVFSATSKCTRDPGQRGQQNDYFLATFSDSTRPPSDDVQWEGLLDRGLVYGIKTRAQLCQEADVGHMSHIGIRLTDKPQYRHDIELWEILLIAQALQNGHEGIKAIWRGMKFRGEAIRLEGDDPRVDALWKTFLSAGVEDHQFLWSMCKEAKQLRYKRPRLFAEIVGAALESSKPLEASQFAAFLGEKHFRDRDDLLATFSAACESRNPDALKAFCQVYDMVPRSCIYAVVTSTLWEQDRSADAFMIHSFLISRGDFPPRFELLEPFINYLALHNESLDKFLSPLTTAGVSFEAQARRLWSIGRSRLTGVPAESLNIVASKTMGATPNKLSDQFVARAFATRAFSFDFAVHSLRMIGLIEVGPLAVRQMATTSPDLTTLQARFQKLRELEIDTGSSVFVRVLRNVCDAGHWEMVEALIDNDLHHEVFEDIDVQKRLLTEYYRKQDWRQLNRTLAILNDGRFDDSSKRRAANLLLVAMVETGEWSSAINCATSLQERGWQLSSAFPRALVPFFRTTAQTSPTPFRQPNVDQTVLLIGLMQNALASRTNVKFKYWRQAIRALGRQGRLEEVEALVYWIAEWFRYDGLHRQVLDVPISRDWVEWKDLFDGKFQKSLMSWCFRPRKGVRIVSAERCFRWTRILKRLRDGYGIEVKEYMIRWEFIKRLRRLFATGMQLKRPDMAMRARNRVSITHYWTLYDKMWDMKPAGKVRYDDRVTVCLYHRKLSPLKRRRLHDHWMGRRAAQKSIKPLPNDHGQDSGQGDIVGYRDLFNASWEDYRK</sequence>
<protein>
    <recommendedName>
        <fullName evidence="3">Pentatricopeptide repeat domain-containing protein</fullName>
    </recommendedName>
</protein>
<dbReference type="STRING" id="5601.A0A0D2FWQ6"/>
<organism evidence="1 2">
    <name type="scientific">Phialophora macrospora</name>
    <dbReference type="NCBI Taxonomy" id="1851006"/>
    <lineage>
        <taxon>Eukaryota</taxon>
        <taxon>Fungi</taxon>
        <taxon>Dikarya</taxon>
        <taxon>Ascomycota</taxon>
        <taxon>Pezizomycotina</taxon>
        <taxon>Eurotiomycetes</taxon>
        <taxon>Chaetothyriomycetidae</taxon>
        <taxon>Chaetothyriales</taxon>
        <taxon>Herpotrichiellaceae</taxon>
        <taxon>Phialophora</taxon>
    </lineage>
</organism>
<dbReference type="EMBL" id="KN846956">
    <property type="protein sequence ID" value="KIW72893.1"/>
    <property type="molecule type" value="Genomic_DNA"/>
</dbReference>
<evidence type="ECO:0000313" key="2">
    <source>
        <dbReference type="Proteomes" id="UP000054266"/>
    </source>
</evidence>
<keyword evidence="2" id="KW-1185">Reference proteome</keyword>
<accession>A0A0D2FWQ6</accession>
<name>A0A0D2FWQ6_9EURO</name>
<dbReference type="HOGENOM" id="CLU_007655_0_2_1"/>
<gene>
    <name evidence="1" type="ORF">PV04_01054</name>
</gene>
<evidence type="ECO:0008006" key="3">
    <source>
        <dbReference type="Google" id="ProtNLM"/>
    </source>
</evidence>
<dbReference type="AlphaFoldDB" id="A0A0D2FWQ6"/>
<reference evidence="1 2" key="1">
    <citation type="submission" date="2015-01" db="EMBL/GenBank/DDBJ databases">
        <title>The Genome Sequence of Capronia semiimmersa CBS27337.</title>
        <authorList>
            <consortium name="The Broad Institute Genomics Platform"/>
            <person name="Cuomo C."/>
            <person name="de Hoog S."/>
            <person name="Gorbushina A."/>
            <person name="Stielow B."/>
            <person name="Teixiera M."/>
            <person name="Abouelleil A."/>
            <person name="Chapman S.B."/>
            <person name="Priest M."/>
            <person name="Young S.K."/>
            <person name="Wortman J."/>
            <person name="Nusbaum C."/>
            <person name="Birren B."/>
        </authorList>
    </citation>
    <scope>NUCLEOTIDE SEQUENCE [LARGE SCALE GENOMIC DNA]</scope>
    <source>
        <strain evidence="1 2">CBS 27337</strain>
    </source>
</reference>
<dbReference type="Proteomes" id="UP000054266">
    <property type="component" value="Unassembled WGS sequence"/>
</dbReference>